<evidence type="ECO:0000256" key="3">
    <source>
        <dbReference type="ARBA" id="ARBA00022692"/>
    </source>
</evidence>
<evidence type="ECO:0000256" key="5">
    <source>
        <dbReference type="ARBA" id="ARBA00023136"/>
    </source>
</evidence>
<feature type="transmembrane region" description="Helical" evidence="6">
    <location>
        <begin position="432"/>
        <end position="452"/>
    </location>
</feature>
<dbReference type="HAMAP" id="MF_01844">
    <property type="entry name" value="NhaA"/>
    <property type="match status" value="1"/>
</dbReference>
<comment type="subcellular location">
    <subcellularLocation>
        <location evidence="1">Cell inner membrane</location>
        <topology evidence="1">Multi-pass membrane protein</topology>
    </subcellularLocation>
    <subcellularLocation>
        <location evidence="6">Cell membrane</location>
        <topology evidence="6">Multi-pass membrane protein</topology>
    </subcellularLocation>
</comment>
<evidence type="ECO:0000313" key="8">
    <source>
        <dbReference type="Proteomes" id="UP000240996"/>
    </source>
</evidence>
<feature type="transmembrane region" description="Helical" evidence="6">
    <location>
        <begin position="398"/>
        <end position="420"/>
    </location>
</feature>
<feature type="transmembrane region" description="Helical" evidence="6">
    <location>
        <begin position="119"/>
        <end position="138"/>
    </location>
</feature>
<dbReference type="InterPro" id="IPR023171">
    <property type="entry name" value="Na/H_antiporter_dom_sf"/>
</dbReference>
<gene>
    <name evidence="6" type="primary">nhaA</name>
    <name evidence="7" type="ORF">C8J24_1834</name>
</gene>
<comment type="function">
    <text evidence="6">Na(+)/H(+) antiporter that extrudes sodium in exchange for external protons.</text>
</comment>
<feature type="transmembrane region" description="Helical" evidence="6">
    <location>
        <begin position="201"/>
        <end position="220"/>
    </location>
</feature>
<keyword evidence="6" id="KW-0915">Sodium</keyword>
<evidence type="ECO:0000256" key="4">
    <source>
        <dbReference type="ARBA" id="ARBA00022989"/>
    </source>
</evidence>
<evidence type="ECO:0000256" key="1">
    <source>
        <dbReference type="ARBA" id="ARBA00004429"/>
    </source>
</evidence>
<comment type="catalytic activity">
    <reaction evidence="6">
        <text>Na(+)(in) + 2 H(+)(out) = Na(+)(out) + 2 H(+)(in)</text>
        <dbReference type="Rhea" id="RHEA:29251"/>
        <dbReference type="ChEBI" id="CHEBI:15378"/>
        <dbReference type="ChEBI" id="CHEBI:29101"/>
    </reaction>
</comment>
<keyword evidence="5 6" id="KW-0472">Membrane</keyword>
<feature type="transmembrane region" description="Helical" evidence="6">
    <location>
        <begin position="331"/>
        <end position="349"/>
    </location>
</feature>
<evidence type="ECO:0000256" key="2">
    <source>
        <dbReference type="ARBA" id="ARBA00022475"/>
    </source>
</evidence>
<proteinExistence type="inferred from homology"/>
<dbReference type="PANTHER" id="PTHR30341">
    <property type="entry name" value="SODIUM ION/PROTON ANTIPORTER NHAA-RELATED"/>
    <property type="match status" value="1"/>
</dbReference>
<dbReference type="AlphaFoldDB" id="A0A2T4YQ07"/>
<dbReference type="NCBIfam" id="TIGR00773">
    <property type="entry name" value="NhaA"/>
    <property type="match status" value="1"/>
</dbReference>
<feature type="transmembrane region" description="Helical" evidence="6">
    <location>
        <begin position="232"/>
        <end position="258"/>
    </location>
</feature>
<keyword evidence="8" id="KW-1185">Reference proteome</keyword>
<reference evidence="7 8" key="1">
    <citation type="submission" date="2018-04" db="EMBL/GenBank/DDBJ databases">
        <title>Genomic Encyclopedia of Type Strains, Phase III (KMG-III): the genomes of soil and plant-associated and newly described type strains.</title>
        <authorList>
            <person name="Whitman W."/>
        </authorList>
    </citation>
    <scope>NUCLEOTIDE SEQUENCE [LARGE SCALE GENOMIC DNA]</scope>
    <source>
        <strain evidence="7 8">NW12</strain>
    </source>
</reference>
<dbReference type="Pfam" id="PF06965">
    <property type="entry name" value="Na_H_antiport_1"/>
    <property type="match status" value="1"/>
</dbReference>
<dbReference type="Gene3D" id="1.20.1530.10">
    <property type="entry name" value="Na+/H+ antiporter like domain"/>
    <property type="match status" value="1"/>
</dbReference>
<feature type="transmembrane region" description="Helical" evidence="6">
    <location>
        <begin position="361"/>
        <end position="386"/>
    </location>
</feature>
<accession>A0A2T4YQ07</accession>
<protein>
    <recommendedName>
        <fullName evidence="6">Na(+)/H(+) antiporter NhaA</fullName>
    </recommendedName>
    <alternativeName>
        <fullName evidence="6">Sodium/proton antiporter NhaA</fullName>
    </alternativeName>
</protein>
<keyword evidence="6" id="KW-0813">Transport</keyword>
<keyword evidence="6" id="KW-0050">Antiport</keyword>
<feature type="transmembrane region" description="Helical" evidence="6">
    <location>
        <begin position="144"/>
        <end position="167"/>
    </location>
</feature>
<dbReference type="GO" id="GO:0005886">
    <property type="term" value="C:plasma membrane"/>
    <property type="evidence" value="ECO:0007669"/>
    <property type="project" value="UniProtKB-SubCell"/>
</dbReference>
<dbReference type="EMBL" id="PZZN01000002">
    <property type="protein sequence ID" value="PTM45608.1"/>
    <property type="molecule type" value="Genomic_DNA"/>
</dbReference>
<dbReference type="GO" id="GO:0006885">
    <property type="term" value="P:regulation of pH"/>
    <property type="evidence" value="ECO:0007669"/>
    <property type="project" value="UniProtKB-UniRule"/>
</dbReference>
<comment type="caution">
    <text evidence="7">The sequence shown here is derived from an EMBL/GenBank/DDBJ whole genome shotgun (WGS) entry which is preliminary data.</text>
</comment>
<feature type="transmembrane region" description="Helical" evidence="6">
    <location>
        <begin position="37"/>
        <end position="58"/>
    </location>
</feature>
<dbReference type="PANTHER" id="PTHR30341:SF0">
    <property type="entry name" value="NA(+)_H(+) ANTIPORTER NHAA"/>
    <property type="match status" value="1"/>
</dbReference>
<dbReference type="InterPro" id="IPR004670">
    <property type="entry name" value="NhaA"/>
</dbReference>
<name>A0A2T4YQ07_9SPHN</name>
<keyword evidence="6" id="KW-0406">Ion transport</keyword>
<keyword evidence="4 6" id="KW-1133">Transmembrane helix</keyword>
<evidence type="ECO:0000313" key="7">
    <source>
        <dbReference type="EMBL" id="PTM45608.1"/>
    </source>
</evidence>
<comment type="similarity">
    <text evidence="6">Belongs to the NhaA Na(+)/H(+) (TC 2.A.33) antiporter family.</text>
</comment>
<evidence type="ECO:0000256" key="6">
    <source>
        <dbReference type="HAMAP-Rule" id="MF_01844"/>
    </source>
</evidence>
<keyword evidence="6" id="KW-0739">Sodium transport</keyword>
<keyword evidence="2 6" id="KW-1003">Cell membrane</keyword>
<dbReference type="Proteomes" id="UP000240996">
    <property type="component" value="Unassembled WGS sequence"/>
</dbReference>
<dbReference type="RefSeq" id="WP_031440578.1">
    <property type="nucleotide sequence ID" value="NZ_JAAOYQ010000002.1"/>
</dbReference>
<dbReference type="GO" id="GO:0015385">
    <property type="term" value="F:sodium:proton antiporter activity"/>
    <property type="evidence" value="ECO:0007669"/>
    <property type="project" value="UniProtKB-UniRule"/>
</dbReference>
<keyword evidence="3 6" id="KW-0812">Transmembrane</keyword>
<feature type="transmembrane region" description="Helical" evidence="6">
    <location>
        <begin position="174"/>
        <end position="195"/>
    </location>
</feature>
<organism evidence="7 8">
    <name type="scientific">Sphingomonas aerolata</name>
    <dbReference type="NCBI Taxonomy" id="185951"/>
    <lineage>
        <taxon>Bacteria</taxon>
        <taxon>Pseudomonadati</taxon>
        <taxon>Pseudomonadota</taxon>
        <taxon>Alphaproteobacteria</taxon>
        <taxon>Sphingomonadales</taxon>
        <taxon>Sphingomonadaceae</taxon>
        <taxon>Sphingomonas</taxon>
    </lineage>
</organism>
<sequence>MALTPRLSGKLAARAHHSPAAAGFLHRLAPFFAADQVVGGPLLIATIVALVCTNLPIAHDYQTMWDSTLEIRLGSFRAAHPLADWVNEALLPLFFLIIGAEVKREFTKGALSTVRTAMFPLAGAIGGILVPVAVYLAFNYGTEAASGWGTVITSDTAFALAIIGMFATRLPVSIRAVLLAFAAIDDVGGLLVIAVAYTGTLVLPMLVVAAVAYVAIFVLLRLKLVSPIPYVLLGLIVWAGVYASGIHATIAGVMLGLLSPTQSRLSERRFAERVQAPIDRFKQAVDEAESGDPEDNEEIQRKAQQQLGYIQEMTEATDEPAERLVQMLNPWVSYVVLPLFALSAVRIHFSSDLLADAAGSLLGIGVFAGLAFGKPLGFVTATWLAVKAGAAELPDAVTWRMVLAIGALSGIGFTISLFIANLAFPDAQRTEMASLAVLAASLASGALGYVLLRTAAARTEAG</sequence>